<dbReference type="EMBL" id="ML738659">
    <property type="protein sequence ID" value="KAE8160363.1"/>
    <property type="molecule type" value="Genomic_DNA"/>
</dbReference>
<feature type="signal peptide" evidence="2">
    <location>
        <begin position="1"/>
        <end position="17"/>
    </location>
</feature>
<evidence type="ECO:0000256" key="2">
    <source>
        <dbReference type="SAM" id="SignalP"/>
    </source>
</evidence>
<feature type="region of interest" description="Disordered" evidence="1">
    <location>
        <begin position="268"/>
        <end position="358"/>
    </location>
</feature>
<dbReference type="OrthoDB" id="4489349at2759"/>
<evidence type="ECO:0000313" key="4">
    <source>
        <dbReference type="Proteomes" id="UP000326950"/>
    </source>
</evidence>
<protein>
    <submittedName>
        <fullName evidence="3">Uncharacterized protein</fullName>
    </submittedName>
</protein>
<gene>
    <name evidence="3" type="ORF">BDV40DRAFT_218363</name>
</gene>
<keyword evidence="2" id="KW-0732">Signal</keyword>
<feature type="region of interest" description="Disordered" evidence="1">
    <location>
        <begin position="168"/>
        <end position="188"/>
    </location>
</feature>
<dbReference type="Proteomes" id="UP000326950">
    <property type="component" value="Unassembled WGS sequence"/>
</dbReference>
<dbReference type="AlphaFoldDB" id="A0A5N6UPK6"/>
<evidence type="ECO:0000313" key="3">
    <source>
        <dbReference type="EMBL" id="KAE8160363.1"/>
    </source>
</evidence>
<sequence length="358" mass="41115">MFVSFVGLFVTLTFLGARLKVPGMKELTDHREPLFMRISSAVCIASEANTILDITQVTTWVYKTATHTKGLVPYDWDSLWYPISREDWVPERGLIVINNTETSLIALYPVCYEEDKPMWWNDVHVDRNANDNATTTLPSFKEFLDIFIAISYISLHSWTRISFWGRSAKATRPGTPSKASDGSDEDTSTCIQIHPKVEKAIFHNQRGRAFGENPEVGLFSADNNTAQPAPETCFFPERQWALDLYRPQNRALALIIRALVANPTVHTIQPAPSQSEPPEPAQLGPSRQSGYSLPEQDQVQRPNKKRKKNRPSQERRDRWTRKRQRRRDSSESDTADREERGRRQTNSPKPRPWINTHR</sequence>
<proteinExistence type="predicted"/>
<feature type="chain" id="PRO_5024786570" evidence="2">
    <location>
        <begin position="18"/>
        <end position="358"/>
    </location>
</feature>
<name>A0A5N6UPK6_ASPTM</name>
<reference evidence="3 4" key="1">
    <citation type="submission" date="2019-04" db="EMBL/GenBank/DDBJ databases">
        <title>Friends and foes A comparative genomics study of 23 Aspergillus species from section Flavi.</title>
        <authorList>
            <consortium name="DOE Joint Genome Institute"/>
            <person name="Kjaerbolling I."/>
            <person name="Vesth T."/>
            <person name="Frisvad J.C."/>
            <person name="Nybo J.L."/>
            <person name="Theobald S."/>
            <person name="Kildgaard S."/>
            <person name="Isbrandt T."/>
            <person name="Kuo A."/>
            <person name="Sato A."/>
            <person name="Lyhne E.K."/>
            <person name="Kogle M.E."/>
            <person name="Wiebenga A."/>
            <person name="Kun R.S."/>
            <person name="Lubbers R.J."/>
            <person name="Makela M.R."/>
            <person name="Barry K."/>
            <person name="Chovatia M."/>
            <person name="Clum A."/>
            <person name="Daum C."/>
            <person name="Haridas S."/>
            <person name="He G."/>
            <person name="LaButti K."/>
            <person name="Lipzen A."/>
            <person name="Mondo S."/>
            <person name="Riley R."/>
            <person name="Salamov A."/>
            <person name="Simmons B.A."/>
            <person name="Magnuson J.K."/>
            <person name="Henrissat B."/>
            <person name="Mortensen U.H."/>
            <person name="Larsen T.O."/>
            <person name="Devries R.P."/>
            <person name="Grigoriev I.V."/>
            <person name="Machida M."/>
            <person name="Baker S.E."/>
            <person name="Andersen M.R."/>
        </authorList>
    </citation>
    <scope>NUCLEOTIDE SEQUENCE [LARGE SCALE GENOMIC DNA]</scope>
    <source>
        <strain evidence="3 4">CBS 117626</strain>
    </source>
</reference>
<accession>A0A5N6UPK6</accession>
<keyword evidence="4" id="KW-1185">Reference proteome</keyword>
<organism evidence="3 4">
    <name type="scientific">Aspergillus tamarii</name>
    <dbReference type="NCBI Taxonomy" id="41984"/>
    <lineage>
        <taxon>Eukaryota</taxon>
        <taxon>Fungi</taxon>
        <taxon>Dikarya</taxon>
        <taxon>Ascomycota</taxon>
        <taxon>Pezizomycotina</taxon>
        <taxon>Eurotiomycetes</taxon>
        <taxon>Eurotiomycetidae</taxon>
        <taxon>Eurotiales</taxon>
        <taxon>Aspergillaceae</taxon>
        <taxon>Aspergillus</taxon>
        <taxon>Aspergillus subgen. Circumdati</taxon>
    </lineage>
</organism>
<feature type="compositionally biased region" description="Polar residues" evidence="1">
    <location>
        <begin position="285"/>
        <end position="300"/>
    </location>
</feature>
<feature type="compositionally biased region" description="Basic and acidic residues" evidence="1">
    <location>
        <begin position="327"/>
        <end position="342"/>
    </location>
</feature>
<evidence type="ECO:0000256" key="1">
    <source>
        <dbReference type="SAM" id="MobiDB-lite"/>
    </source>
</evidence>